<comment type="subcellular location">
    <subcellularLocation>
        <location evidence="1">Membrane</location>
        <topology evidence="1">Multi-pass membrane protein</topology>
    </subcellularLocation>
</comment>
<dbReference type="PANTHER" id="PTHR23501">
    <property type="entry name" value="MAJOR FACILITATOR SUPERFAMILY"/>
    <property type="match status" value="1"/>
</dbReference>
<feature type="transmembrane region" description="Helical" evidence="5">
    <location>
        <begin position="238"/>
        <end position="257"/>
    </location>
</feature>
<name>A0ABQ8GEE6_9PEZI</name>
<feature type="transmembrane region" description="Helical" evidence="5">
    <location>
        <begin position="106"/>
        <end position="130"/>
    </location>
</feature>
<comment type="caution">
    <text evidence="7">The sequence shown here is derived from an EMBL/GenBank/DDBJ whole genome shotgun (WGS) entry which is preliminary data.</text>
</comment>
<dbReference type="Pfam" id="PF07690">
    <property type="entry name" value="MFS_1"/>
    <property type="match status" value="1"/>
</dbReference>
<keyword evidence="3 5" id="KW-1133">Transmembrane helix</keyword>
<gene>
    <name evidence="7" type="ORF">B0J12DRAFT_785363</name>
</gene>
<sequence>MSQPSSSSDIELANTRASSEGMVEREFELDSSVIPNLIPVLAADFKTMGDTGWYGSSFLFALGASQPILGKLYSEFSVRGTFTASVVLFAVSSVMCALSNSSAMFIASRTLCGLGSGGMTTGTIIISYHVIPEHLRPLCNGLVGVFETLATILGPIVGGVLASGIGWRWAFWINLPVAALVAAPVLLLYRGCGDREEASASTTWAEKIARLDLDGGALLTASILCLLFGVQQIGQDRIGALVGLLVAFAVLLAAAGFHQHRKGAAATFPPHMFGKRSFSACLLYGFFMKASEAVVYYQLPPWFQTVKCASPRGSALMLMPSLIALIGGSVISGVGASLVCRRLPPFMLAGAAIACAGAVLLRFLETDAGPARWIGYQIPYGFGCGMGLQLSIVGVQVALDAGDVAFGSSVAMVARILGAAIFIFVAQVVYIGKLAGLGDILPGANADTFSACDLKHSAGFKAALDLYNRATGHAMIVAVVLIFCVLPSAALVSWTPLKKEEKHAKTEPVPDN</sequence>
<dbReference type="Gene3D" id="1.20.1250.20">
    <property type="entry name" value="MFS general substrate transporter like domains"/>
    <property type="match status" value="1"/>
</dbReference>
<dbReference type="Proteomes" id="UP000774617">
    <property type="component" value="Unassembled WGS sequence"/>
</dbReference>
<evidence type="ECO:0000256" key="2">
    <source>
        <dbReference type="ARBA" id="ARBA00022692"/>
    </source>
</evidence>
<feature type="transmembrane region" description="Helical" evidence="5">
    <location>
        <begin position="169"/>
        <end position="190"/>
    </location>
</feature>
<organism evidence="7 8">
    <name type="scientific">Macrophomina phaseolina</name>
    <dbReference type="NCBI Taxonomy" id="35725"/>
    <lineage>
        <taxon>Eukaryota</taxon>
        <taxon>Fungi</taxon>
        <taxon>Dikarya</taxon>
        <taxon>Ascomycota</taxon>
        <taxon>Pezizomycotina</taxon>
        <taxon>Dothideomycetes</taxon>
        <taxon>Dothideomycetes incertae sedis</taxon>
        <taxon>Botryosphaeriales</taxon>
        <taxon>Botryosphaeriaceae</taxon>
        <taxon>Macrophomina</taxon>
    </lineage>
</organism>
<dbReference type="PROSITE" id="PS50850">
    <property type="entry name" value="MFS"/>
    <property type="match status" value="1"/>
</dbReference>
<feature type="transmembrane region" description="Helical" evidence="5">
    <location>
        <begin position="211"/>
        <end position="232"/>
    </location>
</feature>
<evidence type="ECO:0000256" key="3">
    <source>
        <dbReference type="ARBA" id="ARBA00022989"/>
    </source>
</evidence>
<dbReference type="InterPro" id="IPR020846">
    <property type="entry name" value="MFS_dom"/>
</dbReference>
<feature type="domain" description="Major facilitator superfamily (MFS) profile" evidence="6">
    <location>
        <begin position="16"/>
        <end position="490"/>
    </location>
</feature>
<dbReference type="PANTHER" id="PTHR23501:SF198">
    <property type="entry name" value="AZOLE RESISTANCE PROTEIN 1-RELATED"/>
    <property type="match status" value="1"/>
</dbReference>
<evidence type="ECO:0000259" key="6">
    <source>
        <dbReference type="PROSITE" id="PS50850"/>
    </source>
</evidence>
<evidence type="ECO:0000256" key="5">
    <source>
        <dbReference type="SAM" id="Phobius"/>
    </source>
</evidence>
<keyword evidence="4 5" id="KW-0472">Membrane</keyword>
<protein>
    <submittedName>
        <fullName evidence="7">Major facilitator superfamily domain-containing protein</fullName>
    </submittedName>
</protein>
<dbReference type="SUPFAM" id="SSF103473">
    <property type="entry name" value="MFS general substrate transporter"/>
    <property type="match status" value="1"/>
</dbReference>
<evidence type="ECO:0000313" key="8">
    <source>
        <dbReference type="Proteomes" id="UP000774617"/>
    </source>
</evidence>
<feature type="transmembrane region" description="Helical" evidence="5">
    <location>
        <begin position="376"/>
        <end position="399"/>
    </location>
</feature>
<evidence type="ECO:0000256" key="4">
    <source>
        <dbReference type="ARBA" id="ARBA00023136"/>
    </source>
</evidence>
<evidence type="ECO:0000313" key="7">
    <source>
        <dbReference type="EMBL" id="KAH7051107.1"/>
    </source>
</evidence>
<feature type="transmembrane region" description="Helical" evidence="5">
    <location>
        <begin position="474"/>
        <end position="495"/>
    </location>
</feature>
<keyword evidence="2 5" id="KW-0812">Transmembrane</keyword>
<feature type="transmembrane region" description="Helical" evidence="5">
    <location>
        <begin position="317"/>
        <end position="339"/>
    </location>
</feature>
<feature type="transmembrane region" description="Helical" evidence="5">
    <location>
        <begin position="411"/>
        <end position="432"/>
    </location>
</feature>
<feature type="transmembrane region" description="Helical" evidence="5">
    <location>
        <begin position="142"/>
        <end position="163"/>
    </location>
</feature>
<evidence type="ECO:0000256" key="1">
    <source>
        <dbReference type="ARBA" id="ARBA00004141"/>
    </source>
</evidence>
<dbReference type="InterPro" id="IPR036259">
    <property type="entry name" value="MFS_trans_sf"/>
</dbReference>
<dbReference type="InterPro" id="IPR011701">
    <property type="entry name" value="MFS"/>
</dbReference>
<dbReference type="EMBL" id="JAGTJR010000012">
    <property type="protein sequence ID" value="KAH7051107.1"/>
    <property type="molecule type" value="Genomic_DNA"/>
</dbReference>
<feature type="transmembrane region" description="Helical" evidence="5">
    <location>
        <begin position="346"/>
        <end position="364"/>
    </location>
</feature>
<reference evidence="7 8" key="1">
    <citation type="journal article" date="2021" name="Nat. Commun.">
        <title>Genetic determinants of endophytism in the Arabidopsis root mycobiome.</title>
        <authorList>
            <person name="Mesny F."/>
            <person name="Miyauchi S."/>
            <person name="Thiergart T."/>
            <person name="Pickel B."/>
            <person name="Atanasova L."/>
            <person name="Karlsson M."/>
            <person name="Huettel B."/>
            <person name="Barry K.W."/>
            <person name="Haridas S."/>
            <person name="Chen C."/>
            <person name="Bauer D."/>
            <person name="Andreopoulos W."/>
            <person name="Pangilinan J."/>
            <person name="LaButti K."/>
            <person name="Riley R."/>
            <person name="Lipzen A."/>
            <person name="Clum A."/>
            <person name="Drula E."/>
            <person name="Henrissat B."/>
            <person name="Kohler A."/>
            <person name="Grigoriev I.V."/>
            <person name="Martin F.M."/>
            <person name="Hacquard S."/>
        </authorList>
    </citation>
    <scope>NUCLEOTIDE SEQUENCE [LARGE SCALE GENOMIC DNA]</scope>
    <source>
        <strain evidence="7 8">MPI-SDFR-AT-0080</strain>
    </source>
</reference>
<accession>A0ABQ8GEE6</accession>
<proteinExistence type="predicted"/>
<keyword evidence="8" id="KW-1185">Reference proteome</keyword>
<feature type="transmembrane region" description="Helical" evidence="5">
    <location>
        <begin position="81"/>
        <end position="100"/>
    </location>
</feature>